<evidence type="ECO:0000256" key="1">
    <source>
        <dbReference type="SAM" id="MobiDB-lite"/>
    </source>
</evidence>
<proteinExistence type="predicted"/>
<dbReference type="InterPro" id="IPR015943">
    <property type="entry name" value="WD40/YVTN_repeat-like_dom_sf"/>
</dbReference>
<accession>A0ABQ6NBP6</accession>
<dbReference type="InterPro" id="IPR036322">
    <property type="entry name" value="WD40_repeat_dom_sf"/>
</dbReference>
<feature type="region of interest" description="Disordered" evidence="1">
    <location>
        <begin position="1"/>
        <end position="81"/>
    </location>
</feature>
<evidence type="ECO:0000313" key="3">
    <source>
        <dbReference type="Proteomes" id="UP001165060"/>
    </source>
</evidence>
<feature type="compositionally biased region" description="Low complexity" evidence="1">
    <location>
        <begin position="37"/>
        <end position="47"/>
    </location>
</feature>
<dbReference type="Gene3D" id="2.130.10.10">
    <property type="entry name" value="YVTN repeat-like/Quinoprotein amine dehydrogenase"/>
    <property type="match status" value="1"/>
</dbReference>
<organism evidence="2 3">
    <name type="scientific">Tetraparma gracilis</name>
    <dbReference type="NCBI Taxonomy" id="2962635"/>
    <lineage>
        <taxon>Eukaryota</taxon>
        <taxon>Sar</taxon>
        <taxon>Stramenopiles</taxon>
        <taxon>Ochrophyta</taxon>
        <taxon>Bolidophyceae</taxon>
        <taxon>Parmales</taxon>
        <taxon>Triparmaceae</taxon>
        <taxon>Tetraparma</taxon>
    </lineage>
</organism>
<name>A0ABQ6NBP6_9STRA</name>
<feature type="compositionally biased region" description="Pro residues" evidence="1">
    <location>
        <begin position="18"/>
        <end position="36"/>
    </location>
</feature>
<dbReference type="SUPFAM" id="SSF50978">
    <property type="entry name" value="WD40 repeat-like"/>
    <property type="match status" value="1"/>
</dbReference>
<reference evidence="2 3" key="1">
    <citation type="journal article" date="2023" name="Commun. Biol.">
        <title>Genome analysis of Parmales, the sister group of diatoms, reveals the evolutionary specialization of diatoms from phago-mixotrophs to photoautotrophs.</title>
        <authorList>
            <person name="Ban H."/>
            <person name="Sato S."/>
            <person name="Yoshikawa S."/>
            <person name="Yamada K."/>
            <person name="Nakamura Y."/>
            <person name="Ichinomiya M."/>
            <person name="Sato N."/>
            <person name="Blanc-Mathieu R."/>
            <person name="Endo H."/>
            <person name="Kuwata A."/>
            <person name="Ogata H."/>
        </authorList>
    </citation>
    <scope>NUCLEOTIDE SEQUENCE [LARGE SCALE GENOMIC DNA]</scope>
</reference>
<sequence length="298" mass="29994">MSKSSALLAKFRSQRGQPPAPQPHPPPAPAPSPHPPAASEAPASEASAPPPPASFLSYSSTSLQRHSANGSSSPGSSAPPFYSPSPPLPSFFPSLAHVSVNHNNNVLSLCSLGSSSVSLVHSSGQVLETVEVNLGPVAQACFGGKSRYLLSGGAATTAAQLPPDGGFLSVWDLKKKASVRTFALPAPPLAVSFDPTDTLVASLLPTGASHLFSLAASTPLPPLLPPPAAGPPACFSFSPLRPTRLTSAHGGLVPTHDIHRQPPLSTLSPPHARVAALALSPVNKLLLAVAGTSGGGGG</sequence>
<gene>
    <name evidence="2" type="ORF">TeGR_g3704</name>
</gene>
<keyword evidence="3" id="KW-1185">Reference proteome</keyword>
<feature type="compositionally biased region" description="Low complexity" evidence="1">
    <location>
        <begin position="71"/>
        <end position="80"/>
    </location>
</feature>
<comment type="caution">
    <text evidence="2">The sequence shown here is derived from an EMBL/GenBank/DDBJ whole genome shotgun (WGS) entry which is preliminary data.</text>
</comment>
<dbReference type="EMBL" id="BRYB01006715">
    <property type="protein sequence ID" value="GMI55646.1"/>
    <property type="molecule type" value="Genomic_DNA"/>
</dbReference>
<evidence type="ECO:0000313" key="2">
    <source>
        <dbReference type="EMBL" id="GMI55646.1"/>
    </source>
</evidence>
<protein>
    <submittedName>
        <fullName evidence="2">Uncharacterized protein</fullName>
    </submittedName>
</protein>
<dbReference type="Proteomes" id="UP001165060">
    <property type="component" value="Unassembled WGS sequence"/>
</dbReference>
<feature type="non-terminal residue" evidence="2">
    <location>
        <position position="298"/>
    </location>
</feature>
<feature type="compositionally biased region" description="Polar residues" evidence="1">
    <location>
        <begin position="56"/>
        <end position="70"/>
    </location>
</feature>